<dbReference type="InterPro" id="IPR000620">
    <property type="entry name" value="EamA_dom"/>
</dbReference>
<gene>
    <name evidence="8" type="ORF">METZ01_LOCUS307707</name>
</gene>
<sequence length="207" mass="22168">MNSTKVHVTKTQKILGNLAFFIGVTIWSTMFPATEYLLINWDPVAITFVRMGGGALVLLAAFALLEDVSSTLEAAPWGKIFLLGIIGVSVSTLLFAWGIKLSSAIAAALIATTGPIVATLITRFVYSEPLRKGIFLGVLLAVAGGICAVLGTGDHFEQFKGGELFVLMAMSLWVWYSYNCQRWLPNFPQIGIAALTVTAGALGFATY</sequence>
<dbReference type="Pfam" id="PF00892">
    <property type="entry name" value="EamA"/>
    <property type="match status" value="1"/>
</dbReference>
<evidence type="ECO:0000256" key="6">
    <source>
        <dbReference type="SAM" id="Phobius"/>
    </source>
</evidence>
<dbReference type="PANTHER" id="PTHR32322">
    <property type="entry name" value="INNER MEMBRANE TRANSPORTER"/>
    <property type="match status" value="1"/>
</dbReference>
<dbReference type="PANTHER" id="PTHR32322:SF18">
    <property type="entry name" value="S-ADENOSYLMETHIONINE_S-ADENOSYLHOMOCYSTEINE TRANSPORTER"/>
    <property type="match status" value="1"/>
</dbReference>
<reference evidence="8" key="1">
    <citation type="submission" date="2018-05" db="EMBL/GenBank/DDBJ databases">
        <authorList>
            <person name="Lanie J.A."/>
            <person name="Ng W.-L."/>
            <person name="Kazmierczak K.M."/>
            <person name="Andrzejewski T.M."/>
            <person name="Davidsen T.M."/>
            <person name="Wayne K.J."/>
            <person name="Tettelin H."/>
            <person name="Glass J.I."/>
            <person name="Rusch D."/>
            <person name="Podicherti R."/>
            <person name="Tsui H.-C.T."/>
            <person name="Winkler M.E."/>
        </authorList>
    </citation>
    <scope>NUCLEOTIDE SEQUENCE</scope>
</reference>
<feature type="domain" description="EamA" evidence="7">
    <location>
        <begin position="15"/>
        <end position="146"/>
    </location>
</feature>
<keyword evidence="2" id="KW-1003">Cell membrane</keyword>
<feature type="transmembrane region" description="Helical" evidence="6">
    <location>
        <begin position="159"/>
        <end position="178"/>
    </location>
</feature>
<name>A0A382N0U3_9ZZZZ</name>
<feature type="transmembrane region" description="Helical" evidence="6">
    <location>
        <begin position="105"/>
        <end position="126"/>
    </location>
</feature>
<dbReference type="AlphaFoldDB" id="A0A382N0U3"/>
<evidence type="ECO:0000259" key="7">
    <source>
        <dbReference type="Pfam" id="PF00892"/>
    </source>
</evidence>
<feature type="transmembrane region" description="Helical" evidence="6">
    <location>
        <begin position="133"/>
        <end position="153"/>
    </location>
</feature>
<comment type="subcellular location">
    <subcellularLocation>
        <location evidence="1">Cell membrane</location>
        <topology evidence="1">Multi-pass membrane protein</topology>
    </subcellularLocation>
</comment>
<evidence type="ECO:0000256" key="1">
    <source>
        <dbReference type="ARBA" id="ARBA00004651"/>
    </source>
</evidence>
<dbReference type="InterPro" id="IPR037185">
    <property type="entry name" value="EmrE-like"/>
</dbReference>
<dbReference type="EMBL" id="UINC01097276">
    <property type="protein sequence ID" value="SVC54853.1"/>
    <property type="molecule type" value="Genomic_DNA"/>
</dbReference>
<feature type="transmembrane region" description="Helical" evidence="6">
    <location>
        <begin position="77"/>
        <end position="99"/>
    </location>
</feature>
<dbReference type="GO" id="GO:0005886">
    <property type="term" value="C:plasma membrane"/>
    <property type="evidence" value="ECO:0007669"/>
    <property type="project" value="UniProtKB-SubCell"/>
</dbReference>
<feature type="transmembrane region" description="Helical" evidence="6">
    <location>
        <begin position="45"/>
        <end position="65"/>
    </location>
</feature>
<organism evidence="8">
    <name type="scientific">marine metagenome</name>
    <dbReference type="NCBI Taxonomy" id="408172"/>
    <lineage>
        <taxon>unclassified sequences</taxon>
        <taxon>metagenomes</taxon>
        <taxon>ecological metagenomes</taxon>
    </lineage>
</organism>
<evidence type="ECO:0000313" key="8">
    <source>
        <dbReference type="EMBL" id="SVC54853.1"/>
    </source>
</evidence>
<protein>
    <recommendedName>
        <fullName evidence="7">EamA domain-containing protein</fullName>
    </recommendedName>
</protein>
<dbReference type="SUPFAM" id="SSF103481">
    <property type="entry name" value="Multidrug resistance efflux transporter EmrE"/>
    <property type="match status" value="1"/>
</dbReference>
<feature type="transmembrane region" description="Helical" evidence="6">
    <location>
        <begin position="190"/>
        <end position="206"/>
    </location>
</feature>
<feature type="transmembrane region" description="Helical" evidence="6">
    <location>
        <begin position="14"/>
        <end position="33"/>
    </location>
</feature>
<accession>A0A382N0U3</accession>
<feature type="non-terminal residue" evidence="8">
    <location>
        <position position="207"/>
    </location>
</feature>
<evidence type="ECO:0000256" key="2">
    <source>
        <dbReference type="ARBA" id="ARBA00022475"/>
    </source>
</evidence>
<dbReference type="InterPro" id="IPR050638">
    <property type="entry name" value="AA-Vitamin_Transporters"/>
</dbReference>
<evidence type="ECO:0000256" key="5">
    <source>
        <dbReference type="ARBA" id="ARBA00023136"/>
    </source>
</evidence>
<keyword evidence="3 6" id="KW-0812">Transmembrane</keyword>
<keyword evidence="4 6" id="KW-1133">Transmembrane helix</keyword>
<keyword evidence="5 6" id="KW-0472">Membrane</keyword>
<evidence type="ECO:0000256" key="3">
    <source>
        <dbReference type="ARBA" id="ARBA00022692"/>
    </source>
</evidence>
<evidence type="ECO:0000256" key="4">
    <source>
        <dbReference type="ARBA" id="ARBA00022989"/>
    </source>
</evidence>
<proteinExistence type="predicted"/>